<evidence type="ECO:0000256" key="6">
    <source>
        <dbReference type="ARBA" id="ARBA00022603"/>
    </source>
</evidence>
<dbReference type="GO" id="GO:0032259">
    <property type="term" value="P:methylation"/>
    <property type="evidence" value="ECO:0007669"/>
    <property type="project" value="UniProtKB-KW"/>
</dbReference>
<comment type="caution">
    <text evidence="12">Lacks conserved residue(s) required for the propagation of feature annotation.</text>
</comment>
<dbReference type="InterPro" id="IPR001678">
    <property type="entry name" value="MeTrfase_RsmB-F_NOP2_dom"/>
</dbReference>
<name>A0A2G9YSB5_9BACT</name>
<dbReference type="GO" id="GO:0003723">
    <property type="term" value="F:RNA binding"/>
    <property type="evidence" value="ECO:0007669"/>
    <property type="project" value="UniProtKB-UniRule"/>
</dbReference>
<dbReference type="PANTHER" id="PTHR11579">
    <property type="entry name" value="PROTEIN-L-ISOASPARTATE O-METHYLTRANSFERASE"/>
    <property type="match status" value="1"/>
</dbReference>
<dbReference type="InterPro" id="IPR000682">
    <property type="entry name" value="PCMT"/>
</dbReference>
<reference evidence="14 15" key="1">
    <citation type="submission" date="2017-09" db="EMBL/GenBank/DDBJ databases">
        <title>Depth-based differentiation of microbial function through sediment-hosted aquifers and enrichment of novel symbionts in the deep terrestrial subsurface.</title>
        <authorList>
            <person name="Probst A.J."/>
            <person name="Ladd B."/>
            <person name="Jarett J.K."/>
            <person name="Geller-Mcgrath D.E."/>
            <person name="Sieber C.M."/>
            <person name="Emerson J.B."/>
            <person name="Anantharaman K."/>
            <person name="Thomas B.C."/>
            <person name="Malmstrom R."/>
            <person name="Stieglmeier M."/>
            <person name="Klingl A."/>
            <person name="Woyke T."/>
            <person name="Ryan C.M."/>
            <person name="Banfield J.F."/>
        </authorList>
    </citation>
    <scope>NUCLEOTIDE SEQUENCE [LARGE SCALE GENOMIC DNA]</scope>
    <source>
        <strain evidence="14">CG23_combo_of_CG06-09_8_20_14_all_39_25</strain>
    </source>
</reference>
<dbReference type="Proteomes" id="UP000229054">
    <property type="component" value="Unassembled WGS sequence"/>
</dbReference>
<evidence type="ECO:0000256" key="7">
    <source>
        <dbReference type="ARBA" id="ARBA00022679"/>
    </source>
</evidence>
<accession>A0A2G9YSB5</accession>
<evidence type="ECO:0000256" key="2">
    <source>
        <dbReference type="ARBA" id="ARBA00005369"/>
    </source>
</evidence>
<evidence type="ECO:0000256" key="9">
    <source>
        <dbReference type="ARBA" id="ARBA00030757"/>
    </source>
</evidence>
<dbReference type="GO" id="GO:0005737">
    <property type="term" value="C:cytoplasm"/>
    <property type="evidence" value="ECO:0007669"/>
    <property type="project" value="UniProtKB-SubCell"/>
</dbReference>
<feature type="non-terminal residue" evidence="14">
    <location>
        <position position="175"/>
    </location>
</feature>
<feature type="domain" description="SAM-dependent MTase RsmB/NOP-type" evidence="13">
    <location>
        <begin position="1"/>
        <end position="175"/>
    </location>
</feature>
<dbReference type="GO" id="GO:0004719">
    <property type="term" value="F:protein-L-isoaspartate (D-aspartate) O-methyltransferase activity"/>
    <property type="evidence" value="ECO:0007669"/>
    <property type="project" value="UniProtKB-EC"/>
</dbReference>
<keyword evidence="6 12" id="KW-0489">Methyltransferase</keyword>
<feature type="binding site" evidence="12">
    <location>
        <position position="78"/>
    </location>
    <ligand>
        <name>S-adenosyl-L-methionine</name>
        <dbReference type="ChEBI" id="CHEBI:59789"/>
    </ligand>
</feature>
<comment type="subcellular location">
    <subcellularLocation>
        <location evidence="1">Cytoplasm</location>
    </subcellularLocation>
</comment>
<dbReference type="CDD" id="cd02440">
    <property type="entry name" value="AdoMet_MTases"/>
    <property type="match status" value="1"/>
</dbReference>
<evidence type="ECO:0000256" key="8">
    <source>
        <dbReference type="ARBA" id="ARBA00022691"/>
    </source>
</evidence>
<evidence type="ECO:0000313" key="14">
    <source>
        <dbReference type="EMBL" id="PIP22135.1"/>
    </source>
</evidence>
<dbReference type="Pfam" id="PF01135">
    <property type="entry name" value="PCMT"/>
    <property type="match status" value="1"/>
</dbReference>
<evidence type="ECO:0000313" key="15">
    <source>
        <dbReference type="Proteomes" id="UP000229054"/>
    </source>
</evidence>
<evidence type="ECO:0000259" key="13">
    <source>
        <dbReference type="PROSITE" id="PS51686"/>
    </source>
</evidence>
<evidence type="ECO:0000256" key="3">
    <source>
        <dbReference type="ARBA" id="ARBA00011890"/>
    </source>
</evidence>
<evidence type="ECO:0000256" key="4">
    <source>
        <dbReference type="ARBA" id="ARBA00013346"/>
    </source>
</evidence>
<dbReference type="AlphaFoldDB" id="A0A2G9YSB5"/>
<comment type="caution">
    <text evidence="14">The sequence shown here is derived from an EMBL/GenBank/DDBJ whole genome shotgun (WGS) entry which is preliminary data.</text>
</comment>
<comment type="similarity">
    <text evidence="12">Belongs to the class I-like SAM-binding methyltransferase superfamily. RsmB/NOP family.</text>
</comment>
<dbReference type="SUPFAM" id="SSF53335">
    <property type="entry name" value="S-adenosyl-L-methionine-dependent methyltransferases"/>
    <property type="match status" value="1"/>
</dbReference>
<dbReference type="Gene3D" id="3.40.50.150">
    <property type="entry name" value="Vaccinia Virus protein VP39"/>
    <property type="match status" value="1"/>
</dbReference>
<evidence type="ECO:0000256" key="1">
    <source>
        <dbReference type="ARBA" id="ARBA00004496"/>
    </source>
</evidence>
<dbReference type="PROSITE" id="PS01279">
    <property type="entry name" value="PCMT"/>
    <property type="match status" value="1"/>
</dbReference>
<feature type="binding site" evidence="12">
    <location>
        <position position="108"/>
    </location>
    <ligand>
        <name>S-adenosyl-L-methionine</name>
        <dbReference type="ChEBI" id="CHEBI:59789"/>
    </ligand>
</feature>
<evidence type="ECO:0000256" key="11">
    <source>
        <dbReference type="ARBA" id="ARBA00031350"/>
    </source>
</evidence>
<sequence>MKRVDFLPKDLEDLAELNEALPIGYGQTISQPLVVAFMIEQLQPQPGDKILDIGSGSGWTAALLAEIVGPEGKVIAIDIISELVEFGRKNIEKYNFVKKGVVQCVCADGSKGYPKEAPFDKILVSATAKELSSAWKEQLKIGGRIVTPINTSIWVFLKKNEKEFTEIEYPGFVFV</sequence>
<dbReference type="PANTHER" id="PTHR11579:SF0">
    <property type="entry name" value="PROTEIN-L-ISOASPARTATE(D-ASPARTATE) O-METHYLTRANSFERASE"/>
    <property type="match status" value="1"/>
</dbReference>
<keyword evidence="7 12" id="KW-0808">Transferase</keyword>
<keyword evidence="5" id="KW-0963">Cytoplasm</keyword>
<proteinExistence type="inferred from homology"/>
<organism evidence="14 15">
    <name type="scientific">Candidatus Nealsonbacteria bacterium CG23_combo_of_CG06-09_8_20_14_all_39_25</name>
    <dbReference type="NCBI Taxonomy" id="1974723"/>
    <lineage>
        <taxon>Bacteria</taxon>
        <taxon>Candidatus Nealsoniibacteriota</taxon>
    </lineage>
</organism>
<dbReference type="InterPro" id="IPR029063">
    <property type="entry name" value="SAM-dependent_MTases_sf"/>
</dbReference>
<protein>
    <recommendedName>
        <fullName evidence="4">Protein-L-isoaspartate O-methyltransferase</fullName>
        <ecNumber evidence="3">2.1.1.77</ecNumber>
    </recommendedName>
    <alternativeName>
        <fullName evidence="11">L-isoaspartyl protein carboxyl methyltransferase</fullName>
    </alternativeName>
    <alternativeName>
        <fullName evidence="9">Protein L-isoaspartyl methyltransferase</fullName>
    </alternativeName>
    <alternativeName>
        <fullName evidence="10">Protein-beta-aspartate methyltransferase</fullName>
    </alternativeName>
</protein>
<dbReference type="PROSITE" id="PS51686">
    <property type="entry name" value="SAM_MT_RSMB_NOP"/>
    <property type="match status" value="1"/>
</dbReference>
<dbReference type="EC" id="2.1.1.77" evidence="3"/>
<evidence type="ECO:0000256" key="5">
    <source>
        <dbReference type="ARBA" id="ARBA00022490"/>
    </source>
</evidence>
<gene>
    <name evidence="14" type="ORF">COX38_02280</name>
</gene>
<keyword evidence="12" id="KW-0694">RNA-binding</keyword>
<evidence type="ECO:0000256" key="10">
    <source>
        <dbReference type="ARBA" id="ARBA00031323"/>
    </source>
</evidence>
<dbReference type="EMBL" id="PCRN01000075">
    <property type="protein sequence ID" value="PIP22135.1"/>
    <property type="molecule type" value="Genomic_DNA"/>
</dbReference>
<evidence type="ECO:0000256" key="12">
    <source>
        <dbReference type="PROSITE-ProRule" id="PRU01023"/>
    </source>
</evidence>
<keyword evidence="8 12" id="KW-0949">S-adenosyl-L-methionine</keyword>
<comment type="similarity">
    <text evidence="2">Belongs to the methyltransferase superfamily. L-isoaspartyl/D-aspartyl protein methyltransferase family.</text>
</comment>